<feature type="compositionally biased region" description="Basic and acidic residues" evidence="1">
    <location>
        <begin position="1255"/>
        <end position="1266"/>
    </location>
</feature>
<feature type="compositionally biased region" description="Acidic residues" evidence="1">
    <location>
        <begin position="434"/>
        <end position="447"/>
    </location>
</feature>
<dbReference type="EMBL" id="CP144098">
    <property type="protein sequence ID" value="WWC85540.1"/>
    <property type="molecule type" value="Genomic_DNA"/>
</dbReference>
<dbReference type="Pfam" id="PF00498">
    <property type="entry name" value="FHA"/>
    <property type="match status" value="1"/>
</dbReference>
<evidence type="ECO:0000256" key="1">
    <source>
        <dbReference type="SAM" id="MobiDB-lite"/>
    </source>
</evidence>
<feature type="region of interest" description="Disordered" evidence="1">
    <location>
        <begin position="394"/>
        <end position="482"/>
    </location>
</feature>
<evidence type="ECO:0000313" key="3">
    <source>
        <dbReference type="EMBL" id="WWC85540.1"/>
    </source>
</evidence>
<feature type="region of interest" description="Disordered" evidence="1">
    <location>
        <begin position="269"/>
        <end position="377"/>
    </location>
</feature>
<proteinExistence type="predicted"/>
<feature type="region of interest" description="Disordered" evidence="1">
    <location>
        <begin position="998"/>
        <end position="1300"/>
    </location>
</feature>
<dbReference type="InterPro" id="IPR000253">
    <property type="entry name" value="FHA_dom"/>
</dbReference>
<reference evidence="3 4" key="1">
    <citation type="submission" date="2024-01" db="EMBL/GenBank/DDBJ databases">
        <title>Comparative genomics of Cryptococcus and Kwoniella reveals pathogenesis evolution and contrasting modes of karyotype evolution via chromosome fusion or intercentromeric recombination.</title>
        <authorList>
            <person name="Coelho M.A."/>
            <person name="David-Palma M."/>
            <person name="Shea T."/>
            <person name="Bowers K."/>
            <person name="McGinley-Smith S."/>
            <person name="Mohammad A.W."/>
            <person name="Gnirke A."/>
            <person name="Yurkov A.M."/>
            <person name="Nowrousian M."/>
            <person name="Sun S."/>
            <person name="Cuomo C.A."/>
            <person name="Heitman J."/>
        </authorList>
    </citation>
    <scope>NUCLEOTIDE SEQUENCE [LARGE SCALE GENOMIC DNA]</scope>
    <source>
        <strain evidence="3 4">CBS 6074</strain>
    </source>
</reference>
<dbReference type="CDD" id="cd22673">
    <property type="entry name" value="FHA_Ki67"/>
    <property type="match status" value="1"/>
</dbReference>
<feature type="domain" description="FHA" evidence="2">
    <location>
        <begin position="44"/>
        <end position="86"/>
    </location>
</feature>
<dbReference type="Gene3D" id="2.60.200.20">
    <property type="match status" value="1"/>
</dbReference>
<feature type="compositionally biased region" description="Polar residues" evidence="1">
    <location>
        <begin position="585"/>
        <end position="596"/>
    </location>
</feature>
<feature type="compositionally biased region" description="Basic and acidic residues" evidence="1">
    <location>
        <begin position="662"/>
        <end position="671"/>
    </location>
</feature>
<protein>
    <recommendedName>
        <fullName evidence="2">FHA domain-containing protein</fullName>
    </recommendedName>
</protein>
<feature type="compositionally biased region" description="Low complexity" evidence="1">
    <location>
        <begin position="1161"/>
        <end position="1170"/>
    </location>
</feature>
<feature type="compositionally biased region" description="Low complexity" evidence="1">
    <location>
        <begin position="1026"/>
        <end position="1083"/>
    </location>
</feature>
<dbReference type="InterPro" id="IPR008984">
    <property type="entry name" value="SMAD_FHA_dom_sf"/>
</dbReference>
<name>A0AAX4JJG4_9TREE</name>
<dbReference type="GeneID" id="91091076"/>
<feature type="compositionally biased region" description="Acidic residues" evidence="1">
    <location>
        <begin position="218"/>
        <end position="228"/>
    </location>
</feature>
<sequence length="1300" mass="142467">MAEWDRDGSPMPTGPPPVTLGRLTLMKRKGGGDVQTIPLDAERITFGRDYDCDVRLYYSDVSKLHCEILFDSMTGGATLHVRGTNGLLHTPSGSSATSYKPPAEITLSDNDVITIRKKPFRFQYGPAETVHNIPYSPAVHASASTETMPSLVKQPSFSSPSSQPVRRRASHRLSLVPEGKTFVPLSPMKNRRHSTLGLGGMGTPAKSTGRSKLSEEIPREEEEEQEQEQAEIAEELVLDVANGDEGDKVYLEVNEENLDEEEVDNVKTKPIHNNPFMTPQQTRRAPLRNTSAVARTRNQANTKLLKELSQAEQKAPSTSPVSKDSPTPATPPKTPRSVPLPTASDTPYNPPTTPAAQKVNNTPVPARVALSTPKGPATLRKALLLRSARKVWQESRAAGVEGAIEAGSVETRRKSTSPRDRAGRKSITPAPAHDEDEEMSDEEDVQEEQIKSENGTLEWVHEDGTAEVSFESDSSGHDSLEADVSLDIPGQGVIEFAMSNPEVEEEYINNDRPLEEEEEEEFEESELDIQENDNEAEEEYEEYEQAINLPADDSIEEVKASDLDQEEEEEQVEEDEAMSLPGTPQARQPLSSQFFTPQPARNIHKLPRRSLASIGGPPVRFERLPATPSSFRAERAPPGSMGKPSRRITLAVPKVEDEDTKVEEPIVEKKGFATPVKSEAARAEAKRRRESLATPRQLPAMPASGFKNPVVETRFPKLVASRSHPALQAESPESSHQHNEVPSTPINDLKQRLDQMRQQSAQRADRRATVGFVLPSTPSRPEMRESGSWSVNPRRIEGKGPKTPIFPKFKKEEQIIESPSEDATSTSQHNSPLFEAQHKAPPQAPSSPEYETPSSPSTPSYTGLKEMLKPSLPTKTPDMSGLKTLFPSTPKEIASPSLVGVRELLREPPTIPATPNFTGMKDMFKQPKIAQTPGFEGIDMMFAEEQEEEEEQEEIEAAEDAISVVDVAEEKEKELAPYQPVKEVIEIHDETLDAIVVQSESETEEVETVEEKKNVPVKSKAVSKLPRPATTTSTSTSISAPTRTRRAAPSATSSTTPASAPTKTASRLPARRTAAATNTVVVTEKPSRGKRVIQPATAATKVEQPEEPKSRSTRSKRTASIDPEPASAPSRTTRARSRTVEPEEKSQNSIPEEINVKPTRSRSTSTRTTRQATAEIEEDEKPSKPSRSKKPLTQLPEQPIEEEMEKKTASRTVTKSKLPTATSTSTIGKRVTSNSGKSDDKSTAASRRKVAVGNKENDESATEEKPTTVAKKRVVSSSSSTSTKASGVPVPVARATRSRK</sequence>
<dbReference type="SUPFAM" id="SSF49879">
    <property type="entry name" value="SMAD/FHA domain"/>
    <property type="match status" value="1"/>
</dbReference>
<feature type="compositionally biased region" description="Acidic residues" evidence="1">
    <location>
        <begin position="563"/>
        <end position="577"/>
    </location>
</feature>
<gene>
    <name evidence="3" type="ORF">L201_000404</name>
</gene>
<evidence type="ECO:0000259" key="2">
    <source>
        <dbReference type="PROSITE" id="PS50006"/>
    </source>
</evidence>
<feature type="compositionally biased region" description="Polar residues" evidence="1">
    <location>
        <begin position="1210"/>
        <end position="1236"/>
    </location>
</feature>
<feature type="region of interest" description="Disordered" evidence="1">
    <location>
        <begin position="181"/>
        <end position="228"/>
    </location>
</feature>
<evidence type="ECO:0000313" key="4">
    <source>
        <dbReference type="Proteomes" id="UP001355207"/>
    </source>
</evidence>
<dbReference type="PROSITE" id="PS50006">
    <property type="entry name" value="FHA_DOMAIN"/>
    <property type="match status" value="1"/>
</dbReference>
<organism evidence="3 4">
    <name type="scientific">Kwoniella dendrophila CBS 6074</name>
    <dbReference type="NCBI Taxonomy" id="1295534"/>
    <lineage>
        <taxon>Eukaryota</taxon>
        <taxon>Fungi</taxon>
        <taxon>Dikarya</taxon>
        <taxon>Basidiomycota</taxon>
        <taxon>Agaricomycotina</taxon>
        <taxon>Tremellomycetes</taxon>
        <taxon>Tremellales</taxon>
        <taxon>Cryptococcaceae</taxon>
        <taxon>Kwoniella</taxon>
    </lineage>
</organism>
<feature type="compositionally biased region" description="Low complexity" evidence="1">
    <location>
        <begin position="846"/>
        <end position="862"/>
    </location>
</feature>
<accession>A0AAX4JJG4</accession>
<feature type="compositionally biased region" description="Polar residues" evidence="1">
    <location>
        <begin position="821"/>
        <end position="831"/>
    </location>
</feature>
<feature type="compositionally biased region" description="Acidic residues" evidence="1">
    <location>
        <begin position="502"/>
        <end position="544"/>
    </location>
</feature>
<feature type="compositionally biased region" description="Low complexity" evidence="1">
    <location>
        <begin position="1275"/>
        <end position="1286"/>
    </location>
</feature>
<dbReference type="Proteomes" id="UP001355207">
    <property type="component" value="Chromosome 1"/>
</dbReference>
<keyword evidence="4" id="KW-1185">Reference proteome</keyword>
<feature type="compositionally biased region" description="Polar residues" evidence="1">
    <location>
        <begin position="275"/>
        <end position="302"/>
    </location>
</feature>
<dbReference type="RefSeq" id="XP_066072303.1">
    <property type="nucleotide sequence ID" value="XM_066216206.1"/>
</dbReference>
<feature type="compositionally biased region" description="Polar residues" evidence="1">
    <location>
        <begin position="354"/>
        <end position="363"/>
    </location>
</feature>
<feature type="region of interest" description="Disordered" evidence="1">
    <location>
        <begin position="498"/>
        <end position="892"/>
    </location>
</feature>
<feature type="compositionally biased region" description="Basic and acidic residues" evidence="1">
    <location>
        <begin position="410"/>
        <end position="423"/>
    </location>
</feature>
<feature type="compositionally biased region" description="Polar residues" evidence="1">
    <location>
        <begin position="310"/>
        <end position="327"/>
    </location>
</feature>